<gene>
    <name evidence="2" type="ORF">TGAMA5MH_06129</name>
</gene>
<feature type="compositionally biased region" description="Polar residues" evidence="1">
    <location>
        <begin position="1"/>
        <end position="17"/>
    </location>
</feature>
<organism evidence="2 3">
    <name type="scientific">Trichoderma gamsii</name>
    <dbReference type="NCBI Taxonomy" id="398673"/>
    <lineage>
        <taxon>Eukaryota</taxon>
        <taxon>Fungi</taxon>
        <taxon>Dikarya</taxon>
        <taxon>Ascomycota</taxon>
        <taxon>Pezizomycotina</taxon>
        <taxon>Sordariomycetes</taxon>
        <taxon>Hypocreomycetidae</taxon>
        <taxon>Hypocreales</taxon>
        <taxon>Hypocreaceae</taxon>
        <taxon>Trichoderma</taxon>
    </lineage>
</organism>
<dbReference type="AlphaFoldDB" id="A0A2K0T8V1"/>
<dbReference type="EMBL" id="MTYH01000052">
    <property type="protein sequence ID" value="PNP41951.1"/>
    <property type="molecule type" value="Genomic_DNA"/>
</dbReference>
<evidence type="ECO:0000256" key="1">
    <source>
        <dbReference type="SAM" id="MobiDB-lite"/>
    </source>
</evidence>
<feature type="region of interest" description="Disordered" evidence="1">
    <location>
        <begin position="1"/>
        <end position="47"/>
    </location>
</feature>
<proteinExistence type="predicted"/>
<reference evidence="2 3" key="1">
    <citation type="submission" date="2017-02" db="EMBL/GenBank/DDBJ databases">
        <title>Genomes of Trichoderma spp. with biocontrol activity.</title>
        <authorList>
            <person name="Gardiner D."/>
            <person name="Kazan K."/>
            <person name="Vos C."/>
            <person name="Harvey P."/>
        </authorList>
    </citation>
    <scope>NUCLEOTIDE SEQUENCE [LARGE SCALE GENOMIC DNA]</scope>
    <source>
        <strain evidence="2 3">A5MH</strain>
    </source>
</reference>
<dbReference type="Proteomes" id="UP000236546">
    <property type="component" value="Unassembled WGS sequence"/>
</dbReference>
<protein>
    <submittedName>
        <fullName evidence="2">Uncharacterized protein</fullName>
    </submittedName>
</protein>
<sequence>MHSPSKNQDSPLQAQEQEQLDFKQQLDQKADESRNRDNGNGGESFIESVVHKISQAIPATVPVLGGSNPEGKMEDEGAAGPPNRPQNDVQIEEFVREQHRSKLVGETEETKS</sequence>
<evidence type="ECO:0000313" key="2">
    <source>
        <dbReference type="EMBL" id="PNP41951.1"/>
    </source>
</evidence>
<evidence type="ECO:0000313" key="3">
    <source>
        <dbReference type="Proteomes" id="UP000236546"/>
    </source>
</evidence>
<feature type="compositionally biased region" description="Basic and acidic residues" evidence="1">
    <location>
        <begin position="20"/>
        <end position="37"/>
    </location>
</feature>
<dbReference type="OrthoDB" id="3436397at2759"/>
<name>A0A2K0T8V1_9HYPO</name>
<comment type="caution">
    <text evidence="2">The sequence shown here is derived from an EMBL/GenBank/DDBJ whole genome shotgun (WGS) entry which is preliminary data.</text>
</comment>
<accession>A0A2K0T8V1</accession>
<feature type="region of interest" description="Disordered" evidence="1">
    <location>
        <begin position="60"/>
        <end position="91"/>
    </location>
</feature>